<organism evidence="1 2">
    <name type="scientific">Winogradskyella flava</name>
    <dbReference type="NCBI Taxonomy" id="1884876"/>
    <lineage>
        <taxon>Bacteria</taxon>
        <taxon>Pseudomonadati</taxon>
        <taxon>Bacteroidota</taxon>
        <taxon>Flavobacteriia</taxon>
        <taxon>Flavobacteriales</taxon>
        <taxon>Flavobacteriaceae</taxon>
        <taxon>Winogradskyella</taxon>
    </lineage>
</organism>
<gene>
    <name evidence="1" type="ORF">H7F21_10935</name>
</gene>
<proteinExistence type="predicted"/>
<keyword evidence="2" id="KW-1185">Reference proteome</keyword>
<dbReference type="EMBL" id="JACLCP010000003">
    <property type="protein sequence ID" value="MBC2845607.1"/>
    <property type="molecule type" value="Genomic_DNA"/>
</dbReference>
<protein>
    <submittedName>
        <fullName evidence="1">DUF1731 domain-containing protein</fullName>
    </submittedName>
</protein>
<reference evidence="1" key="1">
    <citation type="submission" date="2020-08" db="EMBL/GenBank/DDBJ databases">
        <title>Winogradskyella ouciana sp. nov., isolated from the hadal seawater of the Mariana Trench.</title>
        <authorList>
            <person name="He X."/>
        </authorList>
    </citation>
    <scope>NUCLEOTIDE SEQUENCE [LARGE SCALE GENOMIC DNA]</scope>
    <source>
        <strain evidence="1">KCTC 52348</strain>
    </source>
</reference>
<dbReference type="Proteomes" id="UP000533900">
    <property type="component" value="Unassembled WGS sequence"/>
</dbReference>
<evidence type="ECO:0000313" key="1">
    <source>
        <dbReference type="EMBL" id="MBC2845607.1"/>
    </source>
</evidence>
<name>A0A842IWA8_9FLAO</name>
<accession>A0A842IWA8</accession>
<evidence type="ECO:0000313" key="2">
    <source>
        <dbReference type="Proteomes" id="UP000533900"/>
    </source>
</evidence>
<dbReference type="AlphaFoldDB" id="A0A842IWA8"/>
<comment type="caution">
    <text evidence="1">The sequence shown here is derived from an EMBL/GenBank/DDBJ whole genome shotgun (WGS) entry which is preliminary data.</text>
</comment>
<sequence length="22" mass="2593">MENKGFHFTYANLRPALEDLLL</sequence>